<gene>
    <name evidence="6" type="ORF">WJX68_07005</name>
</gene>
<feature type="domain" description="Beta-ketoacyl-[acyl-carrier-protein] synthase III C-terminal" evidence="4">
    <location>
        <begin position="533"/>
        <end position="614"/>
    </location>
</feature>
<name>A0ABU8T425_9PSEU</name>
<evidence type="ECO:0000256" key="2">
    <source>
        <dbReference type="ARBA" id="ARBA00023315"/>
    </source>
</evidence>
<protein>
    <submittedName>
        <fullName evidence="6">3-oxoacyl-[acyl-carrier-protein] synthase III C-terminal domain-containing protein</fullName>
    </submittedName>
</protein>
<evidence type="ECO:0000256" key="1">
    <source>
        <dbReference type="ARBA" id="ARBA00022679"/>
    </source>
</evidence>
<keyword evidence="7" id="KW-1185">Reference proteome</keyword>
<dbReference type="PANTHER" id="PTHR34069">
    <property type="entry name" value="3-OXOACYL-[ACYL-CARRIER-PROTEIN] SYNTHASE 3"/>
    <property type="match status" value="1"/>
</dbReference>
<dbReference type="SUPFAM" id="SSF53901">
    <property type="entry name" value="Thiolase-like"/>
    <property type="match status" value="1"/>
</dbReference>
<dbReference type="Gene3D" id="3.40.47.10">
    <property type="match status" value="1"/>
</dbReference>
<evidence type="ECO:0000313" key="6">
    <source>
        <dbReference type="EMBL" id="MEJ8278674.1"/>
    </source>
</evidence>
<comment type="caution">
    <text evidence="6">The sequence shown here is derived from an EMBL/GenBank/DDBJ whole genome shotgun (WGS) entry which is preliminary data.</text>
</comment>
<keyword evidence="1" id="KW-0808">Transferase</keyword>
<accession>A0ABU8T425</accession>
<evidence type="ECO:0000313" key="7">
    <source>
        <dbReference type="Proteomes" id="UP001364211"/>
    </source>
</evidence>
<reference evidence="6 7" key="1">
    <citation type="submission" date="2024-03" db="EMBL/GenBank/DDBJ databases">
        <title>Draft genome sequence of Pseudonocardia sp. DW16-2.</title>
        <authorList>
            <person name="Duangmal K."/>
        </authorList>
    </citation>
    <scope>NUCLEOTIDE SEQUENCE [LARGE SCALE GENOMIC DNA]</scope>
    <source>
        <strain evidence="6 7">DW16-2</strain>
    </source>
</reference>
<dbReference type="InterPro" id="IPR013747">
    <property type="entry name" value="ACP_syn_III_C"/>
</dbReference>
<dbReference type="Proteomes" id="UP001364211">
    <property type="component" value="Unassembled WGS sequence"/>
</dbReference>
<dbReference type="EMBL" id="JBBJUP010000004">
    <property type="protein sequence ID" value="MEJ8278674.1"/>
    <property type="molecule type" value="Genomic_DNA"/>
</dbReference>
<keyword evidence="2" id="KW-0012">Acyltransferase</keyword>
<proteinExistence type="predicted"/>
<organism evidence="6 7">
    <name type="scientific">Pseudonocardia spirodelae</name>
    <dbReference type="NCBI Taxonomy" id="3133431"/>
    <lineage>
        <taxon>Bacteria</taxon>
        <taxon>Bacillati</taxon>
        <taxon>Actinomycetota</taxon>
        <taxon>Actinomycetes</taxon>
        <taxon>Pseudonocardiales</taxon>
        <taxon>Pseudonocardiaceae</taxon>
        <taxon>Pseudonocardia</taxon>
    </lineage>
</organism>
<evidence type="ECO:0000256" key="3">
    <source>
        <dbReference type="SAM" id="MobiDB-lite"/>
    </source>
</evidence>
<dbReference type="InterPro" id="IPR013751">
    <property type="entry name" value="ACP_syn_III_N"/>
</dbReference>
<dbReference type="RefSeq" id="WP_340287183.1">
    <property type="nucleotide sequence ID" value="NZ_JBBJUP010000004.1"/>
</dbReference>
<feature type="region of interest" description="Disordered" evidence="3">
    <location>
        <begin position="256"/>
        <end position="275"/>
    </location>
</feature>
<dbReference type="Pfam" id="PF08541">
    <property type="entry name" value="ACP_syn_III_C"/>
    <property type="match status" value="1"/>
</dbReference>
<dbReference type="InterPro" id="IPR016039">
    <property type="entry name" value="Thiolase-like"/>
</dbReference>
<feature type="domain" description="Beta-ketoacyl-[acyl-carrier-protein] synthase III N-terminal" evidence="5">
    <location>
        <begin position="400"/>
        <end position="463"/>
    </location>
</feature>
<evidence type="ECO:0000259" key="4">
    <source>
        <dbReference type="Pfam" id="PF08541"/>
    </source>
</evidence>
<evidence type="ECO:0000259" key="5">
    <source>
        <dbReference type="Pfam" id="PF08545"/>
    </source>
</evidence>
<sequence>MKPFVVNSHDRLVFPANFLGELDFSVIDDLEQFTAIVGRDFEAKAPTGTDILERITAGKYESRFALLRDMSQNLFWVNRYTLTMFEKRPTRWRDLPRHRSDVFLPLLTPWRDGDKKIQAVAEVFETLPPTWDDATERRIFDLLFDVYGNRRHHATELPAVKPTVQQFLTTPGAQTFVVPHHDPDYPVFSFNDILDAHAERPELEALTRWAMVLHNQYPWDRAATELRTAQEIGDDDYVIAFHPRNRDVEQFLDRATGARPARRPRLSTQSEAVEPATPLPPVRVREAFAVQPKIEALAVVRGEHVCSNDDVVRNSAFSWSPMSAGEISSKTGIDQRRYTELDIEDLAWAAAVRALEHSGRDRSEIGAVLVATCTSERLIPSLSTWLSGRLGLLQTHCSADIIAACAGLPYGLAEAVRQLQEVHRPVLLVCVEKFSDKIGNVRTSRMIFGDGAAAMVIAPAAEGERGDVDLLQTYASGPDTQVNSIIWPNPEFDNDITVYGPEVKALVARYLAQMIGELTEQPGPDGAGDGSMLDAIDLIVPHQANKTMILQLAGKAGLSAEQLYFNIESMGNVSAASIPIALFDSVADGVVTGRTRVFAPGFGAGAVGGYAVLEVDPAVMAPEVRLDPAAVAETGPAPEPAAAPTTDDVRIAFGE</sequence>
<dbReference type="PANTHER" id="PTHR34069:SF2">
    <property type="entry name" value="BETA-KETOACYL-[ACYL-CARRIER-PROTEIN] SYNTHASE III"/>
    <property type="match status" value="1"/>
</dbReference>
<dbReference type="Pfam" id="PF08545">
    <property type="entry name" value="ACP_syn_III"/>
    <property type="match status" value="1"/>
</dbReference>